<dbReference type="KEGG" id="tpla:ElP_42790"/>
<proteinExistence type="predicted"/>
<dbReference type="AlphaFoldDB" id="A0A518H6A3"/>
<dbReference type="RefSeq" id="WP_197446241.1">
    <property type="nucleotide sequence ID" value="NZ_CP036426.1"/>
</dbReference>
<accession>A0A518H6A3</accession>
<dbReference type="EMBL" id="CP036426">
    <property type="protein sequence ID" value="QDV36359.1"/>
    <property type="molecule type" value="Genomic_DNA"/>
</dbReference>
<sequence length="58" mass="6665">MSSSSRPRHRSRARRALARLVNDPDERPWFLLNTGLLMVGLIGLIAEILLWQVAIRLQ</sequence>
<reference evidence="2 3" key="1">
    <citation type="submission" date="2019-02" db="EMBL/GenBank/DDBJ databases">
        <title>Deep-cultivation of Planctomycetes and their phenomic and genomic characterization uncovers novel biology.</title>
        <authorList>
            <person name="Wiegand S."/>
            <person name="Jogler M."/>
            <person name="Boedeker C."/>
            <person name="Pinto D."/>
            <person name="Vollmers J."/>
            <person name="Rivas-Marin E."/>
            <person name="Kohn T."/>
            <person name="Peeters S.H."/>
            <person name="Heuer A."/>
            <person name="Rast P."/>
            <person name="Oberbeckmann S."/>
            <person name="Bunk B."/>
            <person name="Jeske O."/>
            <person name="Meyerdierks A."/>
            <person name="Storesund J.E."/>
            <person name="Kallscheuer N."/>
            <person name="Luecker S."/>
            <person name="Lage O.M."/>
            <person name="Pohl T."/>
            <person name="Merkel B.J."/>
            <person name="Hornburger P."/>
            <person name="Mueller R.-W."/>
            <person name="Bruemmer F."/>
            <person name="Labrenz M."/>
            <person name="Spormann A.M."/>
            <person name="Op den Camp H."/>
            <person name="Overmann J."/>
            <person name="Amann R."/>
            <person name="Jetten M.S.M."/>
            <person name="Mascher T."/>
            <person name="Medema M.H."/>
            <person name="Devos D.P."/>
            <person name="Kaster A.-K."/>
            <person name="Ovreas L."/>
            <person name="Rohde M."/>
            <person name="Galperin M.Y."/>
            <person name="Jogler C."/>
        </authorList>
    </citation>
    <scope>NUCLEOTIDE SEQUENCE [LARGE SCALE GENOMIC DNA]</scope>
    <source>
        <strain evidence="2 3">ElP</strain>
    </source>
</reference>
<keyword evidence="1" id="KW-0472">Membrane</keyword>
<feature type="transmembrane region" description="Helical" evidence="1">
    <location>
        <begin position="29"/>
        <end position="51"/>
    </location>
</feature>
<organism evidence="2 3">
    <name type="scientific">Tautonia plasticadhaerens</name>
    <dbReference type="NCBI Taxonomy" id="2527974"/>
    <lineage>
        <taxon>Bacteria</taxon>
        <taxon>Pseudomonadati</taxon>
        <taxon>Planctomycetota</taxon>
        <taxon>Planctomycetia</taxon>
        <taxon>Isosphaerales</taxon>
        <taxon>Isosphaeraceae</taxon>
        <taxon>Tautonia</taxon>
    </lineage>
</organism>
<dbReference type="Proteomes" id="UP000317835">
    <property type="component" value="Chromosome"/>
</dbReference>
<keyword evidence="3" id="KW-1185">Reference proteome</keyword>
<evidence type="ECO:0000313" key="3">
    <source>
        <dbReference type="Proteomes" id="UP000317835"/>
    </source>
</evidence>
<name>A0A518H6A3_9BACT</name>
<evidence type="ECO:0000313" key="2">
    <source>
        <dbReference type="EMBL" id="QDV36359.1"/>
    </source>
</evidence>
<protein>
    <submittedName>
        <fullName evidence="2">Uncharacterized protein</fullName>
    </submittedName>
</protein>
<evidence type="ECO:0000256" key="1">
    <source>
        <dbReference type="SAM" id="Phobius"/>
    </source>
</evidence>
<keyword evidence="1" id="KW-1133">Transmembrane helix</keyword>
<keyword evidence="1" id="KW-0812">Transmembrane</keyword>
<gene>
    <name evidence="2" type="ORF">ElP_42790</name>
</gene>